<reference evidence="1" key="1">
    <citation type="submission" date="2015-08" db="UniProtKB">
        <authorList>
            <consortium name="WormBaseParasite"/>
        </authorList>
    </citation>
    <scope>IDENTIFICATION</scope>
</reference>
<organism evidence="1">
    <name type="scientific">Strongyloides stercoralis</name>
    <name type="common">Threadworm</name>
    <dbReference type="NCBI Taxonomy" id="6248"/>
    <lineage>
        <taxon>Eukaryota</taxon>
        <taxon>Metazoa</taxon>
        <taxon>Ecdysozoa</taxon>
        <taxon>Nematoda</taxon>
        <taxon>Chromadorea</taxon>
        <taxon>Rhabditida</taxon>
        <taxon>Tylenchina</taxon>
        <taxon>Panagrolaimomorpha</taxon>
        <taxon>Strongyloidoidea</taxon>
        <taxon>Strongyloididae</taxon>
        <taxon>Strongyloides</taxon>
    </lineage>
</organism>
<dbReference type="WBParaSite" id="SSTP_0000421024.1">
    <property type="protein sequence ID" value="SSTP_0000421024.1"/>
    <property type="gene ID" value="SSTP_0000421024"/>
</dbReference>
<proteinExistence type="predicted"/>
<protein>
    <submittedName>
        <fullName evidence="1">Uncharacterized protein</fullName>
    </submittedName>
</protein>
<evidence type="ECO:0000313" key="1">
    <source>
        <dbReference type="WBParaSite" id="SSTP_0000421024.1"/>
    </source>
</evidence>
<accession>A0A0K0E3Z1</accession>
<dbReference type="AlphaFoldDB" id="A0A0K0E3Z1"/>
<sequence>MATPGIVHDIYVDHFYGIVNAGNYKLASGSSIDGTEEDMPFQYRRFSTLNTSGFKIVSNCQVQVFTIIEEAVNYVISKKLINCQAILYLN</sequence>
<name>A0A0K0E3Z1_STRER</name>